<accession>A0A1I5HZ64</accession>
<dbReference type="EMBL" id="FOVH01000007">
    <property type="protein sequence ID" value="SFO53634.1"/>
    <property type="molecule type" value="Genomic_DNA"/>
</dbReference>
<evidence type="ECO:0000313" key="3">
    <source>
        <dbReference type="Proteomes" id="UP000183413"/>
    </source>
</evidence>
<dbReference type="Proteomes" id="UP000183413">
    <property type="component" value="Unassembled WGS sequence"/>
</dbReference>
<feature type="region of interest" description="Disordered" evidence="1">
    <location>
        <begin position="51"/>
        <end position="105"/>
    </location>
</feature>
<sequence length="105" mass="11756">MVAHHVAEHATPDFAVFIDRHPALLDKRLLIRFYRPTTLASTQARTGWVEPDLAPFPWQGIDQEQSETGDRTSTSRRQQGDEPQVQAGPLARTVLSGTSQVHLRS</sequence>
<reference evidence="2 3" key="1">
    <citation type="submission" date="2016-10" db="EMBL/GenBank/DDBJ databases">
        <authorList>
            <person name="de Groot N.N."/>
        </authorList>
    </citation>
    <scope>NUCLEOTIDE SEQUENCE [LARGE SCALE GENOMIC DNA]</scope>
    <source>
        <strain evidence="2 3">DSM 43067</strain>
    </source>
</reference>
<evidence type="ECO:0000313" key="2">
    <source>
        <dbReference type="EMBL" id="SFO53634.1"/>
    </source>
</evidence>
<organism evidence="2 3">
    <name type="scientific">Actinomadura madurae</name>
    <dbReference type="NCBI Taxonomy" id="1993"/>
    <lineage>
        <taxon>Bacteria</taxon>
        <taxon>Bacillati</taxon>
        <taxon>Actinomycetota</taxon>
        <taxon>Actinomycetes</taxon>
        <taxon>Streptosporangiales</taxon>
        <taxon>Thermomonosporaceae</taxon>
        <taxon>Actinomadura</taxon>
    </lineage>
</organism>
<feature type="compositionally biased region" description="Polar residues" evidence="1">
    <location>
        <begin position="95"/>
        <end position="105"/>
    </location>
</feature>
<keyword evidence="3" id="KW-1185">Reference proteome</keyword>
<name>A0A1I5HZ64_9ACTN</name>
<gene>
    <name evidence="2" type="ORF">SAMN04489713_10726</name>
</gene>
<evidence type="ECO:0000256" key="1">
    <source>
        <dbReference type="SAM" id="MobiDB-lite"/>
    </source>
</evidence>
<protein>
    <submittedName>
        <fullName evidence="2">Uncharacterized protein</fullName>
    </submittedName>
</protein>
<proteinExistence type="predicted"/>
<dbReference type="AlphaFoldDB" id="A0A1I5HZ64"/>
<dbReference type="InParanoid" id="A0A1I5HZ64"/>